<evidence type="ECO:0000259" key="7">
    <source>
        <dbReference type="Pfam" id="PF21981"/>
    </source>
</evidence>
<evidence type="ECO:0000256" key="2">
    <source>
        <dbReference type="ARBA" id="ARBA00009695"/>
    </source>
</evidence>
<feature type="domain" description="RecX second three-helical" evidence="6">
    <location>
        <begin position="56"/>
        <end position="95"/>
    </location>
</feature>
<dbReference type="InterPro" id="IPR053924">
    <property type="entry name" value="RecX_HTH_2nd"/>
</dbReference>
<evidence type="ECO:0000256" key="1">
    <source>
        <dbReference type="ARBA" id="ARBA00004496"/>
    </source>
</evidence>
<dbReference type="AlphaFoldDB" id="A0A2Z6GB94"/>
<gene>
    <name evidence="5" type="primary">recX</name>
    <name evidence="9" type="ORF">OYT1_ch1167</name>
</gene>
<sequence>MVAKKTKTSLHVRAMQYLARREHSRVELYAKLARYAEPEDDVPTLLDQLAEQGWLSDQRAAEQTVRIKRSRFGTKRIVQELRQKGIADTLIAEAIPELRANEMETAREVWRKKFGEIAHSPKENARQIRFLQSRGFSLDVIFGILKLSDQSDMN</sequence>
<evidence type="ECO:0000259" key="8">
    <source>
        <dbReference type="Pfam" id="PF21982"/>
    </source>
</evidence>
<dbReference type="KEGG" id="fam:OYT1_ch1167"/>
<evidence type="ECO:0000313" key="9">
    <source>
        <dbReference type="EMBL" id="BBE50727.1"/>
    </source>
</evidence>
<dbReference type="PANTHER" id="PTHR33602">
    <property type="entry name" value="REGULATORY PROTEIN RECX FAMILY PROTEIN"/>
    <property type="match status" value="1"/>
</dbReference>
<dbReference type="PANTHER" id="PTHR33602:SF1">
    <property type="entry name" value="REGULATORY PROTEIN RECX FAMILY PROTEIN"/>
    <property type="match status" value="1"/>
</dbReference>
<dbReference type="EMBL" id="AP018738">
    <property type="protein sequence ID" value="BBE50727.1"/>
    <property type="molecule type" value="Genomic_DNA"/>
</dbReference>
<dbReference type="InterPro" id="IPR003783">
    <property type="entry name" value="Regulatory_RecX"/>
</dbReference>
<dbReference type="Proteomes" id="UP000033070">
    <property type="component" value="Chromosome"/>
</dbReference>
<dbReference type="Pfam" id="PF21981">
    <property type="entry name" value="RecX_HTH3"/>
    <property type="match status" value="1"/>
</dbReference>
<organism evidence="9 10">
    <name type="scientific">Ferriphaselus amnicola</name>
    <dbReference type="NCBI Taxonomy" id="1188319"/>
    <lineage>
        <taxon>Bacteria</taxon>
        <taxon>Pseudomonadati</taxon>
        <taxon>Pseudomonadota</taxon>
        <taxon>Betaproteobacteria</taxon>
        <taxon>Nitrosomonadales</taxon>
        <taxon>Gallionellaceae</taxon>
        <taxon>Ferriphaselus</taxon>
    </lineage>
</organism>
<proteinExistence type="inferred from homology"/>
<evidence type="ECO:0000259" key="6">
    <source>
        <dbReference type="Pfam" id="PF02631"/>
    </source>
</evidence>
<keyword evidence="4 5" id="KW-0963">Cytoplasm</keyword>
<evidence type="ECO:0000256" key="4">
    <source>
        <dbReference type="ARBA" id="ARBA00022490"/>
    </source>
</evidence>
<dbReference type="STRING" id="1188319.OYT1_02416"/>
<evidence type="ECO:0000256" key="3">
    <source>
        <dbReference type="ARBA" id="ARBA00018111"/>
    </source>
</evidence>
<dbReference type="Gene3D" id="1.10.10.10">
    <property type="entry name" value="Winged helix-like DNA-binding domain superfamily/Winged helix DNA-binding domain"/>
    <property type="match status" value="3"/>
</dbReference>
<dbReference type="InterPro" id="IPR053926">
    <property type="entry name" value="RecX_HTH_1st"/>
</dbReference>
<comment type="subcellular location">
    <subcellularLocation>
        <location evidence="1 5">Cytoplasm</location>
    </subcellularLocation>
</comment>
<dbReference type="GO" id="GO:0005737">
    <property type="term" value="C:cytoplasm"/>
    <property type="evidence" value="ECO:0007669"/>
    <property type="project" value="UniProtKB-SubCell"/>
</dbReference>
<dbReference type="Pfam" id="PF02631">
    <property type="entry name" value="RecX_HTH2"/>
    <property type="match status" value="1"/>
</dbReference>
<reference evidence="9 10" key="1">
    <citation type="submission" date="2018-06" db="EMBL/GenBank/DDBJ databases">
        <title>OYT1 Genome Sequencing.</title>
        <authorList>
            <person name="Kato S."/>
            <person name="Itoh T."/>
            <person name="Ohkuma M."/>
        </authorList>
    </citation>
    <scope>NUCLEOTIDE SEQUENCE [LARGE SCALE GENOMIC DNA]</scope>
    <source>
        <strain evidence="9 10">OYT1</strain>
    </source>
</reference>
<evidence type="ECO:0000256" key="5">
    <source>
        <dbReference type="HAMAP-Rule" id="MF_01114"/>
    </source>
</evidence>
<feature type="domain" description="RecX third three-helical" evidence="7">
    <location>
        <begin position="102"/>
        <end position="142"/>
    </location>
</feature>
<dbReference type="InterPro" id="IPR053925">
    <property type="entry name" value="RecX_HTH_3rd"/>
</dbReference>
<keyword evidence="10" id="KW-1185">Reference proteome</keyword>
<dbReference type="HAMAP" id="MF_01114">
    <property type="entry name" value="RecX"/>
    <property type="match status" value="1"/>
</dbReference>
<dbReference type="NCBIfam" id="NF001055">
    <property type="entry name" value="PRK00117.2-5"/>
    <property type="match status" value="1"/>
</dbReference>
<feature type="domain" description="RecX first three-helical" evidence="8">
    <location>
        <begin position="13"/>
        <end position="49"/>
    </location>
</feature>
<comment type="similarity">
    <text evidence="2 5">Belongs to the RecX family.</text>
</comment>
<accession>A0A2Z6GB94</accession>
<name>A0A2Z6GB94_9PROT</name>
<dbReference type="Pfam" id="PF21982">
    <property type="entry name" value="RecX_HTH1"/>
    <property type="match status" value="1"/>
</dbReference>
<comment type="function">
    <text evidence="5">Modulates RecA activity.</text>
</comment>
<dbReference type="RefSeq" id="WP_062627519.1">
    <property type="nucleotide sequence ID" value="NZ_AP018738.1"/>
</dbReference>
<dbReference type="OrthoDB" id="5295441at2"/>
<dbReference type="InterPro" id="IPR036388">
    <property type="entry name" value="WH-like_DNA-bd_sf"/>
</dbReference>
<protein>
    <recommendedName>
        <fullName evidence="3 5">Regulatory protein RecX</fullName>
    </recommendedName>
</protein>
<evidence type="ECO:0000313" key="10">
    <source>
        <dbReference type="Proteomes" id="UP000033070"/>
    </source>
</evidence>
<dbReference type="GO" id="GO:0006282">
    <property type="term" value="P:regulation of DNA repair"/>
    <property type="evidence" value="ECO:0007669"/>
    <property type="project" value="UniProtKB-UniRule"/>
</dbReference>